<dbReference type="PANTHER" id="PTHR44329:SF298">
    <property type="entry name" value="MIXED LINEAGE KINASE DOMAIN-LIKE PROTEIN"/>
    <property type="match status" value="1"/>
</dbReference>
<accession>A0A2Z6SBQ1</accession>
<dbReference type="AlphaFoldDB" id="A0A2Z6SBQ1"/>
<dbReference type="PANTHER" id="PTHR44329">
    <property type="entry name" value="SERINE/THREONINE-PROTEIN KINASE TNNI3K-RELATED"/>
    <property type="match status" value="1"/>
</dbReference>
<gene>
    <name evidence="5" type="ORF">RclHR1_04540011</name>
</gene>
<comment type="caution">
    <text evidence="5">The sequence shown here is derived from an EMBL/GenBank/DDBJ whole genome shotgun (WGS) entry which is preliminary data.</text>
</comment>
<dbReference type="InterPro" id="IPR051681">
    <property type="entry name" value="Ser/Thr_Kinases-Pseudokinases"/>
</dbReference>
<evidence type="ECO:0000256" key="3">
    <source>
        <dbReference type="SAM" id="MobiDB-lite"/>
    </source>
</evidence>
<dbReference type="Proteomes" id="UP000247702">
    <property type="component" value="Unassembled WGS sequence"/>
</dbReference>
<keyword evidence="1" id="KW-0547">Nucleotide-binding</keyword>
<dbReference type="Gene3D" id="1.10.510.10">
    <property type="entry name" value="Transferase(Phosphotransferase) domain 1"/>
    <property type="match status" value="1"/>
</dbReference>
<dbReference type="GO" id="GO:0005524">
    <property type="term" value="F:ATP binding"/>
    <property type="evidence" value="ECO:0007669"/>
    <property type="project" value="UniProtKB-KW"/>
</dbReference>
<dbReference type="InterPro" id="IPR011009">
    <property type="entry name" value="Kinase-like_dom_sf"/>
</dbReference>
<dbReference type="SUPFAM" id="SSF56112">
    <property type="entry name" value="Protein kinase-like (PK-like)"/>
    <property type="match status" value="1"/>
</dbReference>
<reference evidence="5 6" key="1">
    <citation type="submission" date="2017-11" db="EMBL/GenBank/DDBJ databases">
        <title>The genome of Rhizophagus clarus HR1 reveals common genetic basis of auxotrophy among arbuscular mycorrhizal fungi.</title>
        <authorList>
            <person name="Kobayashi Y."/>
        </authorList>
    </citation>
    <scope>NUCLEOTIDE SEQUENCE [LARGE SCALE GENOMIC DNA]</scope>
    <source>
        <strain evidence="5 6">HR1</strain>
    </source>
</reference>
<feature type="region of interest" description="Disordered" evidence="3">
    <location>
        <begin position="501"/>
        <end position="528"/>
    </location>
</feature>
<feature type="domain" description="Protein kinase" evidence="4">
    <location>
        <begin position="137"/>
        <end position="409"/>
    </location>
</feature>
<protein>
    <recommendedName>
        <fullName evidence="4">Protein kinase domain-containing protein</fullName>
    </recommendedName>
</protein>
<dbReference type="PROSITE" id="PS50011">
    <property type="entry name" value="PROTEIN_KINASE_DOM"/>
    <property type="match status" value="1"/>
</dbReference>
<dbReference type="GO" id="GO:0004674">
    <property type="term" value="F:protein serine/threonine kinase activity"/>
    <property type="evidence" value="ECO:0007669"/>
    <property type="project" value="TreeGrafter"/>
</dbReference>
<name>A0A2Z6SBQ1_9GLOM</name>
<feature type="compositionally biased region" description="Low complexity" evidence="3">
    <location>
        <begin position="505"/>
        <end position="516"/>
    </location>
</feature>
<dbReference type="InterPro" id="IPR000719">
    <property type="entry name" value="Prot_kinase_dom"/>
</dbReference>
<organism evidence="5 6">
    <name type="scientific">Rhizophagus clarus</name>
    <dbReference type="NCBI Taxonomy" id="94130"/>
    <lineage>
        <taxon>Eukaryota</taxon>
        <taxon>Fungi</taxon>
        <taxon>Fungi incertae sedis</taxon>
        <taxon>Mucoromycota</taxon>
        <taxon>Glomeromycotina</taxon>
        <taxon>Glomeromycetes</taxon>
        <taxon>Glomerales</taxon>
        <taxon>Glomeraceae</taxon>
        <taxon>Rhizophagus</taxon>
    </lineage>
</organism>
<sequence>MPANRDELIFTAYRRAYALIEYNNNDDVDKYFELMQQIIFTDKSLTKKEKLEVSKILNKDCDYYKILSNKGKRRICENCQEDCLATLYCEYCIRNYLKSEFSNWKSGNNDIDDLIRECQVETLAPNKVVEWIPYDDLRYIRYFTKGGFSEIYIAMWLCGRYKYWDSNQRQLRRNKPFQGVILKKLENVESANRSWFDEAKSHITITNKWPDIVPCYGLTRDPLNGNYMLVMKKLDTNLRKYLQKNHNRLTWKERIKIVEDITRALGRIHEEKAIHRDLHSGNILHCKYFNSWVISDLGFCGPVNKPLESVYGNLSYIAPEVIAEKGYTFASDIYSIAMIMWEISSGQPPFANYEDNYDFAMDIVNGMRPKITSDTPPKYKELMEQCWDADPRKRPDITTVKNKIKEINMLDCQNTSNNNTSNNNTNIFRKFLKNFKKSKDLDKISDLGTISNSETVSYHYANSKPSTSKIHQFNNLPEPRNATEEEQEAYHSKAYSFNIPENIDDFNNSSNPDNNSTPKINSTFKGNSKTLSETVRKLHVESRGNNQINNEREIIRPQIKKQDIDDNDEIYNNPNLHSEDQDEFEIPDGRWILNYSITVYWLM</sequence>
<evidence type="ECO:0000313" key="5">
    <source>
        <dbReference type="EMBL" id="GBC02287.1"/>
    </source>
</evidence>
<dbReference type="InterPro" id="IPR001245">
    <property type="entry name" value="Ser-Thr/Tyr_kinase_cat_dom"/>
</dbReference>
<dbReference type="EMBL" id="BEXD01003820">
    <property type="protein sequence ID" value="GBC02287.1"/>
    <property type="molecule type" value="Genomic_DNA"/>
</dbReference>
<dbReference type="Pfam" id="PF07714">
    <property type="entry name" value="PK_Tyr_Ser-Thr"/>
    <property type="match status" value="1"/>
</dbReference>
<evidence type="ECO:0000256" key="2">
    <source>
        <dbReference type="ARBA" id="ARBA00022840"/>
    </source>
</evidence>
<keyword evidence="6" id="KW-1185">Reference proteome</keyword>
<feature type="compositionally biased region" description="Polar residues" evidence="3">
    <location>
        <begin position="517"/>
        <end position="528"/>
    </location>
</feature>
<evidence type="ECO:0000313" key="6">
    <source>
        <dbReference type="Proteomes" id="UP000247702"/>
    </source>
</evidence>
<evidence type="ECO:0000256" key="1">
    <source>
        <dbReference type="ARBA" id="ARBA00022741"/>
    </source>
</evidence>
<evidence type="ECO:0000259" key="4">
    <source>
        <dbReference type="PROSITE" id="PS50011"/>
    </source>
</evidence>
<keyword evidence="2" id="KW-0067">ATP-binding</keyword>
<proteinExistence type="predicted"/>